<dbReference type="Gene3D" id="3.30.450.40">
    <property type="match status" value="1"/>
</dbReference>
<dbReference type="InterPro" id="IPR014757">
    <property type="entry name" value="Tscrpt_reg_IclR_C"/>
</dbReference>
<gene>
    <name evidence="2" type="ORF">KBO27_16800</name>
</gene>
<organism evidence="2 3">
    <name type="scientific">Saccharopolyspora endophytica</name>
    <dbReference type="NCBI Taxonomy" id="543886"/>
    <lineage>
        <taxon>Bacteria</taxon>
        <taxon>Bacillati</taxon>
        <taxon>Actinomycetota</taxon>
        <taxon>Actinomycetes</taxon>
        <taxon>Pseudonocardiales</taxon>
        <taxon>Pseudonocardiaceae</taxon>
        <taxon>Saccharopolyspora</taxon>
    </lineage>
</organism>
<evidence type="ECO:0000313" key="2">
    <source>
        <dbReference type="EMBL" id="MBQ0925616.1"/>
    </source>
</evidence>
<name>A0ABS5DH64_9PSEU</name>
<dbReference type="SUPFAM" id="SSF55781">
    <property type="entry name" value="GAF domain-like"/>
    <property type="match status" value="1"/>
</dbReference>
<reference evidence="2 3" key="1">
    <citation type="submission" date="2021-04" db="EMBL/GenBank/DDBJ databases">
        <title>Whole-genome sequencing of Saccharopolyspora endophytica KCTC 19397.</title>
        <authorList>
            <person name="Ay H."/>
            <person name="Saygin H."/>
            <person name="Sahin N."/>
        </authorList>
    </citation>
    <scope>NUCLEOTIDE SEQUENCE [LARGE SCALE GENOMIC DNA]</scope>
    <source>
        <strain evidence="2 3">KCTC 19397</strain>
    </source>
</reference>
<comment type="caution">
    <text evidence="2">The sequence shown here is derived from an EMBL/GenBank/DDBJ whole genome shotgun (WGS) entry which is preliminary data.</text>
</comment>
<dbReference type="InterPro" id="IPR029016">
    <property type="entry name" value="GAF-like_dom_sf"/>
</dbReference>
<evidence type="ECO:0000313" key="3">
    <source>
        <dbReference type="Proteomes" id="UP000674084"/>
    </source>
</evidence>
<dbReference type="Pfam" id="PF01614">
    <property type="entry name" value="IclR_C"/>
    <property type="match status" value="1"/>
</dbReference>
<accession>A0ABS5DH64</accession>
<sequence>MDLRAQLHQVHVPEPHQSATFARDLAAYRRDGFAVGAREFHDGVHGFAAGVTDRAGAGVAALSLTSLGTRLSRGARREIGTVVRAAAPEVSRNLTTGRARHR</sequence>
<feature type="domain" description="IclR-ED" evidence="1">
    <location>
        <begin position="1"/>
        <end position="96"/>
    </location>
</feature>
<dbReference type="PROSITE" id="PS51078">
    <property type="entry name" value="ICLR_ED"/>
    <property type="match status" value="1"/>
</dbReference>
<protein>
    <recommendedName>
        <fullName evidence="1">IclR-ED domain-containing protein</fullName>
    </recommendedName>
</protein>
<evidence type="ECO:0000259" key="1">
    <source>
        <dbReference type="PROSITE" id="PS51078"/>
    </source>
</evidence>
<dbReference type="Proteomes" id="UP000674084">
    <property type="component" value="Unassembled WGS sequence"/>
</dbReference>
<keyword evidence="3" id="KW-1185">Reference proteome</keyword>
<dbReference type="EMBL" id="JAGPXE010000006">
    <property type="protein sequence ID" value="MBQ0925616.1"/>
    <property type="molecule type" value="Genomic_DNA"/>
</dbReference>
<proteinExistence type="predicted"/>